<keyword evidence="2" id="KW-0472">Membrane</keyword>
<name>A0A7S4EPS7_9STRA</name>
<sequence length="158" mass="17762">MRSYKSITMTSSTTRNTTTTNNTPPTTTRMMFSFLMLVLLLPSTNAFGVAIRQHQQLQIRSHFLSQRIEIGRSTKGKRRSNSKNYMGMDDENNNTDQETFVSETQTTTTSATTNTKNNEAKDNFDGKGFANYLLPYVLALVGSVLATAAMFKFVLLDY</sequence>
<gene>
    <name evidence="3" type="ORF">PAUS00366_LOCUS19431</name>
</gene>
<protein>
    <recommendedName>
        <fullName evidence="4">Transmembrane protein</fullName>
    </recommendedName>
</protein>
<dbReference type="AlphaFoldDB" id="A0A7S4EPS7"/>
<organism evidence="3">
    <name type="scientific">Pseudo-nitzschia australis</name>
    <dbReference type="NCBI Taxonomy" id="44445"/>
    <lineage>
        <taxon>Eukaryota</taxon>
        <taxon>Sar</taxon>
        <taxon>Stramenopiles</taxon>
        <taxon>Ochrophyta</taxon>
        <taxon>Bacillariophyta</taxon>
        <taxon>Bacillariophyceae</taxon>
        <taxon>Bacillariophycidae</taxon>
        <taxon>Bacillariales</taxon>
        <taxon>Bacillariaceae</taxon>
        <taxon>Pseudo-nitzschia</taxon>
    </lineage>
</organism>
<feature type="transmembrane region" description="Helical" evidence="2">
    <location>
        <begin position="133"/>
        <end position="155"/>
    </location>
</feature>
<dbReference type="EMBL" id="HBIX01028836">
    <property type="protein sequence ID" value="CAE0726674.1"/>
    <property type="molecule type" value="Transcribed_RNA"/>
</dbReference>
<feature type="compositionally biased region" description="Low complexity" evidence="1">
    <location>
        <begin position="8"/>
        <end position="25"/>
    </location>
</feature>
<feature type="region of interest" description="Disordered" evidence="1">
    <location>
        <begin position="71"/>
        <end position="120"/>
    </location>
</feature>
<feature type="compositionally biased region" description="Low complexity" evidence="1">
    <location>
        <begin position="102"/>
        <end position="117"/>
    </location>
</feature>
<evidence type="ECO:0000313" key="3">
    <source>
        <dbReference type="EMBL" id="CAE0726674.1"/>
    </source>
</evidence>
<keyword evidence="2" id="KW-1133">Transmembrane helix</keyword>
<evidence type="ECO:0000256" key="1">
    <source>
        <dbReference type="SAM" id="MobiDB-lite"/>
    </source>
</evidence>
<feature type="region of interest" description="Disordered" evidence="1">
    <location>
        <begin position="1"/>
        <end position="25"/>
    </location>
</feature>
<keyword evidence="2" id="KW-0812">Transmembrane</keyword>
<evidence type="ECO:0000256" key="2">
    <source>
        <dbReference type="SAM" id="Phobius"/>
    </source>
</evidence>
<accession>A0A7S4EPS7</accession>
<evidence type="ECO:0008006" key="4">
    <source>
        <dbReference type="Google" id="ProtNLM"/>
    </source>
</evidence>
<proteinExistence type="predicted"/>
<reference evidence="3" key="1">
    <citation type="submission" date="2021-01" db="EMBL/GenBank/DDBJ databases">
        <authorList>
            <person name="Corre E."/>
            <person name="Pelletier E."/>
            <person name="Niang G."/>
            <person name="Scheremetjew M."/>
            <person name="Finn R."/>
            <person name="Kale V."/>
            <person name="Holt S."/>
            <person name="Cochrane G."/>
            <person name="Meng A."/>
            <person name="Brown T."/>
            <person name="Cohen L."/>
        </authorList>
    </citation>
    <scope>NUCLEOTIDE SEQUENCE</scope>
    <source>
        <strain evidence="3">10249 10 AB</strain>
    </source>
</reference>